<keyword evidence="1" id="KW-1133">Transmembrane helix</keyword>
<evidence type="ECO:0000313" key="3">
    <source>
        <dbReference type="Proteomes" id="UP000095287"/>
    </source>
</evidence>
<organism evidence="3 4">
    <name type="scientific">Steinernema glaseri</name>
    <dbReference type="NCBI Taxonomy" id="37863"/>
    <lineage>
        <taxon>Eukaryota</taxon>
        <taxon>Metazoa</taxon>
        <taxon>Ecdysozoa</taxon>
        <taxon>Nematoda</taxon>
        <taxon>Chromadorea</taxon>
        <taxon>Rhabditida</taxon>
        <taxon>Tylenchina</taxon>
        <taxon>Panagrolaimomorpha</taxon>
        <taxon>Strongyloidoidea</taxon>
        <taxon>Steinernematidae</taxon>
        <taxon>Steinernema</taxon>
    </lineage>
</organism>
<feature type="transmembrane region" description="Helical" evidence="1">
    <location>
        <begin position="44"/>
        <end position="68"/>
    </location>
</feature>
<name>A0A1I7YJJ7_9BILA</name>
<evidence type="ECO:0000259" key="2">
    <source>
        <dbReference type="Pfam" id="PF10328"/>
    </source>
</evidence>
<feature type="transmembrane region" description="Helical" evidence="1">
    <location>
        <begin position="74"/>
        <end position="97"/>
    </location>
</feature>
<sequence length="296" mass="33596">MEIALLGLTGAVINLHLIKNLAVFHNSFGLFWGVRTIGEIGNHLVYSIYIGLVTLLQPTNIPVALGIFAYQSAYAFAFVQCLMNLVISANRFVAVCFPLYYKVVFRKKFSFVLVSWVCFGALFIVSLYLNFPCNHLGYSPRFYVNVFIECRPDLERDYSIVTKFFYRICFIVTCLCTGVINSITFCRIVVIRLSSITTYNDKEFHRDVRLFTLSAVQDILMTIVVFLCNNDQNPSAVAILLNTDGFIFIYAINTASMMFCNSECRRYLFSKLATRTSSVSPNLASDRVVASPEKWT</sequence>
<evidence type="ECO:0000313" key="4">
    <source>
        <dbReference type="WBParaSite" id="L893_g17067.t1"/>
    </source>
</evidence>
<feature type="transmembrane region" description="Helical" evidence="1">
    <location>
        <begin position="164"/>
        <end position="190"/>
    </location>
</feature>
<dbReference type="SUPFAM" id="SSF81321">
    <property type="entry name" value="Family A G protein-coupled receptor-like"/>
    <property type="match status" value="1"/>
</dbReference>
<feature type="transmembrane region" description="Helical" evidence="1">
    <location>
        <begin position="109"/>
        <end position="131"/>
    </location>
</feature>
<dbReference type="Pfam" id="PF10328">
    <property type="entry name" value="7TM_GPCR_Srx"/>
    <property type="match status" value="1"/>
</dbReference>
<dbReference type="PANTHER" id="PTHR23017">
    <property type="entry name" value="SERPENTINE RECEPTOR, CLASS X"/>
    <property type="match status" value="1"/>
</dbReference>
<dbReference type="Proteomes" id="UP000095287">
    <property type="component" value="Unplaced"/>
</dbReference>
<protein>
    <submittedName>
        <fullName evidence="4">7TM_GPCR_Srx domain-containing protein</fullName>
    </submittedName>
</protein>
<dbReference type="InterPro" id="IPR019430">
    <property type="entry name" value="7TM_GPCR_serpentine_rcpt_Srx"/>
</dbReference>
<keyword evidence="1" id="KW-0812">Transmembrane</keyword>
<keyword evidence="3" id="KW-1185">Reference proteome</keyword>
<feature type="transmembrane region" description="Helical" evidence="1">
    <location>
        <begin position="210"/>
        <end position="227"/>
    </location>
</feature>
<keyword evidence="1" id="KW-0472">Membrane</keyword>
<dbReference type="Gene3D" id="1.20.1070.10">
    <property type="entry name" value="Rhodopsin 7-helix transmembrane proteins"/>
    <property type="match status" value="1"/>
</dbReference>
<dbReference type="AlphaFoldDB" id="A0A1I7YJJ7"/>
<dbReference type="CDD" id="cd00637">
    <property type="entry name" value="7tm_classA_rhodopsin-like"/>
    <property type="match status" value="1"/>
</dbReference>
<proteinExistence type="predicted"/>
<feature type="domain" description="7TM GPCR serpentine receptor class x (Srx)" evidence="2">
    <location>
        <begin position="3"/>
        <end position="261"/>
    </location>
</feature>
<reference evidence="4" key="1">
    <citation type="submission" date="2016-11" db="UniProtKB">
        <authorList>
            <consortium name="WormBaseParasite"/>
        </authorList>
    </citation>
    <scope>IDENTIFICATION</scope>
</reference>
<feature type="transmembrane region" description="Helical" evidence="1">
    <location>
        <begin position="239"/>
        <end position="260"/>
    </location>
</feature>
<accession>A0A1I7YJJ7</accession>
<feature type="transmembrane region" description="Helical" evidence="1">
    <location>
        <begin position="12"/>
        <end position="32"/>
    </location>
</feature>
<evidence type="ECO:0000256" key="1">
    <source>
        <dbReference type="SAM" id="Phobius"/>
    </source>
</evidence>
<dbReference type="WBParaSite" id="L893_g17067.t1">
    <property type="protein sequence ID" value="L893_g17067.t1"/>
    <property type="gene ID" value="L893_g17067"/>
</dbReference>